<dbReference type="GO" id="GO:0005886">
    <property type="term" value="C:plasma membrane"/>
    <property type="evidence" value="ECO:0007669"/>
    <property type="project" value="UniProtKB-SubCell"/>
</dbReference>
<feature type="transmembrane region" description="Helical" evidence="8">
    <location>
        <begin position="101"/>
        <end position="121"/>
    </location>
</feature>
<keyword evidence="7 8" id="KW-0472">Membrane</keyword>
<feature type="transmembrane region" description="Helical" evidence="8">
    <location>
        <begin position="20"/>
        <end position="39"/>
    </location>
</feature>
<evidence type="ECO:0000256" key="2">
    <source>
        <dbReference type="ARBA" id="ARBA00022448"/>
    </source>
</evidence>
<accession>A0A2C8FD13</accession>
<dbReference type="OrthoDB" id="5503349at2"/>
<evidence type="ECO:0000313" key="9">
    <source>
        <dbReference type="EMBL" id="SOB60344.1"/>
    </source>
</evidence>
<dbReference type="InterPro" id="IPR001851">
    <property type="entry name" value="ABC_transp_permease"/>
</dbReference>
<evidence type="ECO:0000256" key="5">
    <source>
        <dbReference type="ARBA" id="ARBA00022692"/>
    </source>
</evidence>
<keyword evidence="3" id="KW-1003">Cell membrane</keyword>
<evidence type="ECO:0000313" key="10">
    <source>
        <dbReference type="Proteomes" id="UP000219215"/>
    </source>
</evidence>
<dbReference type="Proteomes" id="UP000219215">
    <property type="component" value="Chromosome DPRO"/>
</dbReference>
<proteinExistence type="predicted"/>
<dbReference type="NCBIfam" id="NF007067">
    <property type="entry name" value="PRK09512.1"/>
    <property type="match status" value="1"/>
</dbReference>
<keyword evidence="5 8" id="KW-0812">Transmembrane</keyword>
<dbReference type="GO" id="GO:0022857">
    <property type="term" value="F:transmembrane transporter activity"/>
    <property type="evidence" value="ECO:0007669"/>
    <property type="project" value="InterPro"/>
</dbReference>
<evidence type="ECO:0000256" key="3">
    <source>
        <dbReference type="ARBA" id="ARBA00022475"/>
    </source>
</evidence>
<dbReference type="EMBL" id="LT907975">
    <property type="protein sequence ID" value="SOB60344.1"/>
    <property type="molecule type" value="Genomic_DNA"/>
</dbReference>
<dbReference type="PANTHER" id="PTHR32196:SF21">
    <property type="entry name" value="ABC TRANSPORTER PERMEASE PROTEIN YPHD-RELATED"/>
    <property type="match status" value="1"/>
</dbReference>
<protein>
    <submittedName>
        <fullName evidence="9">D-ribose transporter subunit membrane component of ABC superfamily</fullName>
    </submittedName>
</protein>
<evidence type="ECO:0000256" key="1">
    <source>
        <dbReference type="ARBA" id="ARBA00004651"/>
    </source>
</evidence>
<feature type="transmembrane region" description="Helical" evidence="8">
    <location>
        <begin position="223"/>
        <end position="241"/>
    </location>
</feature>
<dbReference type="CDD" id="cd06579">
    <property type="entry name" value="TM_PBP1_transp_AraH_like"/>
    <property type="match status" value="1"/>
</dbReference>
<dbReference type="KEGG" id="pprf:DPRO_3429"/>
<dbReference type="Pfam" id="PF02653">
    <property type="entry name" value="BPD_transp_2"/>
    <property type="match status" value="1"/>
</dbReference>
<dbReference type="RefSeq" id="WP_097013083.1">
    <property type="nucleotide sequence ID" value="NZ_LT907975.1"/>
</dbReference>
<feature type="transmembrane region" description="Helical" evidence="8">
    <location>
        <begin position="128"/>
        <end position="147"/>
    </location>
</feature>
<name>A0A2C8FD13_9BACT</name>
<keyword evidence="10" id="KW-1185">Reference proteome</keyword>
<evidence type="ECO:0000256" key="7">
    <source>
        <dbReference type="ARBA" id="ARBA00023136"/>
    </source>
</evidence>
<dbReference type="AlphaFoldDB" id="A0A2C8FD13"/>
<sequence length="323" mass="33338">MSADKADMGKQRVSLKQRLIQQKTLIALVVMIIVVSFLNPNFFTTGNILNILRQTAINAIMAVGMTMVILTAGIDLSVGSVLALCGAIGASLIAAEMPVVVAVGAALGAGALLGAASGVVIAKGKVQAFIATLVSMTLVRGLTLVYTDGRPISTGFTDVADAFSFIGTGYVLGVPVPIWIMAITFGGAWYLLNHTRLGRYIYALGGNEEASKLSGINVDSIKITVYAIAGFLSALSGLIVTSRLSSAQPTAGYGYELDAIAAVVLGGTSLMGGKGTIMGTLLGALIIGFLNNALNLLDVSSYYQMIAKALVILLAVLVDTKSK</sequence>
<comment type="subcellular location">
    <subcellularLocation>
        <location evidence="1">Cell membrane</location>
        <topology evidence="1">Multi-pass membrane protein</topology>
    </subcellularLocation>
</comment>
<keyword evidence="6 8" id="KW-1133">Transmembrane helix</keyword>
<evidence type="ECO:0000256" key="4">
    <source>
        <dbReference type="ARBA" id="ARBA00022519"/>
    </source>
</evidence>
<gene>
    <name evidence="9" type="primary">rbsC</name>
    <name evidence="9" type="ORF">DPRO_3429</name>
</gene>
<keyword evidence="4" id="KW-0997">Cell inner membrane</keyword>
<keyword evidence="2" id="KW-0813">Transport</keyword>
<evidence type="ECO:0000256" key="6">
    <source>
        <dbReference type="ARBA" id="ARBA00022989"/>
    </source>
</evidence>
<evidence type="ECO:0000256" key="8">
    <source>
        <dbReference type="SAM" id="Phobius"/>
    </source>
</evidence>
<feature type="transmembrane region" description="Helical" evidence="8">
    <location>
        <begin position="51"/>
        <end position="70"/>
    </location>
</feature>
<feature type="transmembrane region" description="Helical" evidence="8">
    <location>
        <begin position="277"/>
        <end position="294"/>
    </location>
</feature>
<reference evidence="10" key="1">
    <citation type="submission" date="2017-09" db="EMBL/GenBank/DDBJ databases">
        <authorList>
            <person name="Regsiter A."/>
            <person name="William W."/>
        </authorList>
    </citation>
    <scope>NUCLEOTIDE SEQUENCE [LARGE SCALE GENOMIC DNA]</scope>
    <source>
        <strain evidence="10">500-1</strain>
    </source>
</reference>
<dbReference type="PANTHER" id="PTHR32196">
    <property type="entry name" value="ABC TRANSPORTER PERMEASE PROTEIN YPHD-RELATED-RELATED"/>
    <property type="match status" value="1"/>
</dbReference>
<feature type="transmembrane region" description="Helical" evidence="8">
    <location>
        <begin position="77"/>
        <end position="95"/>
    </location>
</feature>
<organism evidence="9 10">
    <name type="scientific">Pseudodesulfovibrio profundus</name>
    <dbReference type="NCBI Taxonomy" id="57320"/>
    <lineage>
        <taxon>Bacteria</taxon>
        <taxon>Pseudomonadati</taxon>
        <taxon>Thermodesulfobacteriota</taxon>
        <taxon>Desulfovibrionia</taxon>
        <taxon>Desulfovibrionales</taxon>
        <taxon>Desulfovibrionaceae</taxon>
    </lineage>
</organism>
<feature type="transmembrane region" description="Helical" evidence="8">
    <location>
        <begin position="167"/>
        <end position="192"/>
    </location>
</feature>